<feature type="domain" description="HTH cro/C1-type" evidence="1">
    <location>
        <begin position="15"/>
        <end position="69"/>
    </location>
</feature>
<dbReference type="Pfam" id="PF01381">
    <property type="entry name" value="HTH_3"/>
    <property type="match status" value="1"/>
</dbReference>
<dbReference type="AlphaFoldDB" id="A0A2M9XAZ5"/>
<gene>
    <name evidence="2" type="ORF">CH357_14910</name>
</gene>
<dbReference type="Gene3D" id="1.10.260.40">
    <property type="entry name" value="lambda repressor-like DNA-binding domains"/>
    <property type="match status" value="1"/>
</dbReference>
<proteinExistence type="predicted"/>
<keyword evidence="3" id="KW-1185">Reference proteome</keyword>
<dbReference type="InterPro" id="IPR001387">
    <property type="entry name" value="Cro/C1-type_HTH"/>
</dbReference>
<dbReference type="CDD" id="cd00093">
    <property type="entry name" value="HTH_XRE"/>
    <property type="match status" value="1"/>
</dbReference>
<dbReference type="Proteomes" id="UP000232196">
    <property type="component" value="Unassembled WGS sequence"/>
</dbReference>
<evidence type="ECO:0000313" key="2">
    <source>
        <dbReference type="EMBL" id="PJZ24865.1"/>
    </source>
</evidence>
<dbReference type="RefSeq" id="WP_100707555.1">
    <property type="nucleotide sequence ID" value="NZ_NPDL01000006.1"/>
</dbReference>
<comment type="caution">
    <text evidence="2">The sequence shown here is derived from an EMBL/GenBank/DDBJ whole genome shotgun (WGS) entry which is preliminary data.</text>
</comment>
<dbReference type="InterPro" id="IPR010982">
    <property type="entry name" value="Lambda_DNA-bd_dom_sf"/>
</dbReference>
<dbReference type="SMART" id="SM00530">
    <property type="entry name" value="HTH_XRE"/>
    <property type="match status" value="1"/>
</dbReference>
<dbReference type="EMBL" id="NPDN01000007">
    <property type="protein sequence ID" value="PJZ24865.1"/>
    <property type="molecule type" value="Genomic_DNA"/>
</dbReference>
<dbReference type="OrthoDB" id="370272at2"/>
<accession>A0A2M9XAZ5</accession>
<organism evidence="2 3">
    <name type="scientific">Leptospira hartskeerlii</name>
    <dbReference type="NCBI Taxonomy" id="2023177"/>
    <lineage>
        <taxon>Bacteria</taxon>
        <taxon>Pseudomonadati</taxon>
        <taxon>Spirochaetota</taxon>
        <taxon>Spirochaetia</taxon>
        <taxon>Leptospirales</taxon>
        <taxon>Leptospiraceae</taxon>
        <taxon>Leptospira</taxon>
    </lineage>
</organism>
<dbReference type="PROSITE" id="PS50943">
    <property type="entry name" value="HTH_CROC1"/>
    <property type="match status" value="1"/>
</dbReference>
<dbReference type="SUPFAM" id="SSF47413">
    <property type="entry name" value="lambda repressor-like DNA-binding domains"/>
    <property type="match status" value="1"/>
</dbReference>
<sequence length="76" mass="8727">MKVTERQKKKFVKSLKQARIEAGLSQSEVAQKIGTSQSFISKVESGKISLEVEIFLKLYQLYDKPAMYFFSAFSQK</sequence>
<evidence type="ECO:0000313" key="3">
    <source>
        <dbReference type="Proteomes" id="UP000232196"/>
    </source>
</evidence>
<dbReference type="GO" id="GO:0003677">
    <property type="term" value="F:DNA binding"/>
    <property type="evidence" value="ECO:0007669"/>
    <property type="project" value="InterPro"/>
</dbReference>
<name>A0A2M9XAZ5_9LEPT</name>
<evidence type="ECO:0000259" key="1">
    <source>
        <dbReference type="PROSITE" id="PS50943"/>
    </source>
</evidence>
<protein>
    <submittedName>
        <fullName evidence="2">Transcriptional regulator</fullName>
    </submittedName>
</protein>
<reference evidence="2 3" key="1">
    <citation type="submission" date="2017-07" db="EMBL/GenBank/DDBJ databases">
        <title>Leptospira spp. isolated from tropical soils.</title>
        <authorList>
            <person name="Thibeaux R."/>
            <person name="Iraola G."/>
            <person name="Ferres I."/>
            <person name="Bierque E."/>
            <person name="Girault D."/>
            <person name="Soupe-Gilbert M.-E."/>
            <person name="Picardeau M."/>
            <person name="Goarant C."/>
        </authorList>
    </citation>
    <scope>NUCLEOTIDE SEQUENCE [LARGE SCALE GENOMIC DNA]</scope>
    <source>
        <strain evidence="2 3">MCA1-C-A1</strain>
    </source>
</reference>